<accession>A0A369NVQ6</accession>
<dbReference type="RefSeq" id="WP_114549570.1">
    <property type="nucleotide sequence ID" value="NZ_PPUT01000030.1"/>
</dbReference>
<dbReference type="Proteomes" id="UP000253805">
    <property type="component" value="Unassembled WGS sequence"/>
</dbReference>
<evidence type="ECO:0000313" key="1">
    <source>
        <dbReference type="EMBL" id="RDC42301.1"/>
    </source>
</evidence>
<proteinExistence type="predicted"/>
<comment type="caution">
    <text evidence="1">The sequence shown here is derived from an EMBL/GenBank/DDBJ whole genome shotgun (WGS) entry which is preliminary data.</text>
</comment>
<reference evidence="1 2" key="1">
    <citation type="journal article" date="2018" name="Elife">
        <title>Discovery and characterization of a prevalent human gut bacterial enzyme sufficient for the inactivation of a family of plant toxins.</title>
        <authorList>
            <person name="Koppel N."/>
            <person name="Bisanz J.E."/>
            <person name="Pandelia M.E."/>
            <person name="Turnbaugh P.J."/>
            <person name="Balskus E.P."/>
        </authorList>
    </citation>
    <scope>NUCLEOTIDE SEQUENCE [LARGE SCALE GENOMIC DNA]</scope>
    <source>
        <strain evidence="1 2">OB21 GAM 11</strain>
    </source>
</reference>
<evidence type="ECO:0000313" key="2">
    <source>
        <dbReference type="Proteomes" id="UP000253805"/>
    </source>
</evidence>
<protein>
    <submittedName>
        <fullName evidence="1">Uncharacterized protein</fullName>
    </submittedName>
</protein>
<name>A0A369NVQ6_9ACTN</name>
<sequence length="69" mass="7271">MAASAEYAPPKELVSVRVQSSGKLEGAASLLEMLEDKADNRRITASELAAVRCIVETCAANLDGVLEHA</sequence>
<dbReference type="EMBL" id="PPUT01000030">
    <property type="protein sequence ID" value="RDC42301.1"/>
    <property type="molecule type" value="Genomic_DNA"/>
</dbReference>
<organism evidence="1 2">
    <name type="scientific">Adlercreutzia equolifaciens subsp. celatus</name>
    <dbReference type="NCBI Taxonomy" id="394340"/>
    <lineage>
        <taxon>Bacteria</taxon>
        <taxon>Bacillati</taxon>
        <taxon>Actinomycetota</taxon>
        <taxon>Coriobacteriia</taxon>
        <taxon>Eggerthellales</taxon>
        <taxon>Eggerthellaceae</taxon>
        <taxon>Adlercreutzia</taxon>
    </lineage>
</organism>
<gene>
    <name evidence="1" type="ORF">C1850_09900</name>
</gene>
<dbReference type="AlphaFoldDB" id="A0A369NVQ6"/>